<gene>
    <name evidence="1" type="ORF">HPS54_03210</name>
</gene>
<comment type="caution">
    <text evidence="1">The sequence shown here is derived from an EMBL/GenBank/DDBJ whole genome shotgun (WGS) entry which is preliminary data.</text>
</comment>
<dbReference type="SUPFAM" id="SSF48371">
    <property type="entry name" value="ARM repeat"/>
    <property type="match status" value="1"/>
</dbReference>
<organism evidence="1 2">
    <name type="scientific">Xylanibacter caecicola</name>
    <dbReference type="NCBI Taxonomy" id="2736294"/>
    <lineage>
        <taxon>Bacteria</taxon>
        <taxon>Pseudomonadati</taxon>
        <taxon>Bacteroidota</taxon>
        <taxon>Bacteroidia</taxon>
        <taxon>Bacteroidales</taxon>
        <taxon>Prevotellaceae</taxon>
        <taxon>Xylanibacter</taxon>
    </lineage>
</organism>
<proteinExistence type="predicted"/>
<dbReference type="PANTHER" id="PTHR34070:SF1">
    <property type="entry name" value="DNA ALKYLATION REPAIR PROTEIN"/>
    <property type="match status" value="1"/>
</dbReference>
<dbReference type="InterPro" id="IPR016024">
    <property type="entry name" value="ARM-type_fold"/>
</dbReference>
<keyword evidence="2" id="KW-1185">Reference proteome</keyword>
<dbReference type="EMBL" id="JABKKJ010000003">
    <property type="protein sequence ID" value="NPE24538.1"/>
    <property type="molecule type" value="Genomic_DNA"/>
</dbReference>
<evidence type="ECO:0000313" key="1">
    <source>
        <dbReference type="EMBL" id="NPE24538.1"/>
    </source>
</evidence>
<dbReference type="InterPro" id="IPR014825">
    <property type="entry name" value="DNA_alkylation"/>
</dbReference>
<dbReference type="PANTHER" id="PTHR34070">
    <property type="entry name" value="ARMADILLO-TYPE FOLD"/>
    <property type="match status" value="1"/>
</dbReference>
<protein>
    <submittedName>
        <fullName evidence="1">DNA alkylation repair protein</fullName>
    </submittedName>
</protein>
<dbReference type="Pfam" id="PF08713">
    <property type="entry name" value="DNA_alkylation"/>
    <property type="match status" value="1"/>
</dbReference>
<dbReference type="CDD" id="cd06561">
    <property type="entry name" value="AlkD_like"/>
    <property type="match status" value="1"/>
</dbReference>
<dbReference type="Gene3D" id="1.25.10.90">
    <property type="match status" value="1"/>
</dbReference>
<sequence>MKTFSDILTTADEVAATMEALGDESQRNILKRFFKTGKGEYGEGDDFLGIKVPVTRSVALAAAGLPHGETAKLLASPKHEIRLCGFLILVEQFRKISGKKAASDPDCMKAREEAVNFYLQHARCANNWDLVDLSAPKIIGQWLVMPSTSSEDHKRETLDRLAASSNLWEQRIAIVSTLTPIRNGDFCHVLRYAERLLTHRHDLIHKAVGWMLREAGKKDIGMLRAFLKQHHKYMPRTTLRYAIERMDDGERKHWMKPTDNQNDTF</sequence>
<dbReference type="Proteomes" id="UP000820977">
    <property type="component" value="Unassembled WGS sequence"/>
</dbReference>
<evidence type="ECO:0000313" key="2">
    <source>
        <dbReference type="Proteomes" id="UP000820977"/>
    </source>
</evidence>
<accession>A0ABX2AZT6</accession>
<dbReference type="RefSeq" id="WP_172344034.1">
    <property type="nucleotide sequence ID" value="NZ_CASYYZ010000006.1"/>
</dbReference>
<name>A0ABX2AZT6_9BACT</name>
<reference evidence="1 2" key="1">
    <citation type="submission" date="2020-05" db="EMBL/GenBank/DDBJ databases">
        <title>Distinct polysaccharide utilization as determinants for interspecies competition between intestinal Prevotella spp.</title>
        <authorList>
            <person name="Galvez E.J.C."/>
            <person name="Iljazovic A."/>
            <person name="Strowig T."/>
        </authorList>
    </citation>
    <scope>NUCLEOTIDE SEQUENCE [LARGE SCALE GENOMIC DNA]</scope>
    <source>
        <strain evidence="1 2">PCHR</strain>
    </source>
</reference>